<dbReference type="EC" id="2.4.1.-" evidence="6"/>
<dbReference type="GO" id="GO:0016757">
    <property type="term" value="F:glycosyltransferase activity"/>
    <property type="evidence" value="ECO:0007669"/>
    <property type="project" value="UniProtKB-KW"/>
</dbReference>
<feature type="compositionally biased region" description="Basic and acidic residues" evidence="7">
    <location>
        <begin position="57"/>
        <end position="73"/>
    </location>
</feature>
<gene>
    <name evidence="8" type="primary">LOC112286770</name>
</gene>
<keyword evidence="4" id="KW-0808">Transferase</keyword>
<name>A0A7I4EHQ3_PHYPA</name>
<dbReference type="PANTHER" id="PTHR13778:SF47">
    <property type="entry name" value="LIPOPOLYSACCHARIDE 1,3-GALACTOSYLTRANSFERASE"/>
    <property type="match status" value="1"/>
</dbReference>
<accession>A0A7I4EHQ3</accession>
<dbReference type="Gramene" id="Pp3c9_15430V3.2">
    <property type="protein sequence ID" value="Pp3c9_15430V3.2"/>
    <property type="gene ID" value="Pp3c9_15430"/>
</dbReference>
<dbReference type="InterPro" id="IPR029044">
    <property type="entry name" value="Nucleotide-diphossugar_trans"/>
</dbReference>
<dbReference type="AlphaFoldDB" id="A0A7I4EHQ3"/>
<evidence type="ECO:0000256" key="3">
    <source>
        <dbReference type="ARBA" id="ARBA00022676"/>
    </source>
</evidence>
<evidence type="ECO:0000256" key="1">
    <source>
        <dbReference type="ARBA" id="ARBA00004877"/>
    </source>
</evidence>
<dbReference type="GO" id="GO:0046872">
    <property type="term" value="F:metal ion binding"/>
    <property type="evidence" value="ECO:0007669"/>
    <property type="project" value="UniProtKB-KW"/>
</dbReference>
<protein>
    <recommendedName>
        <fullName evidence="6">Hexosyltransferase</fullName>
        <ecNumber evidence="6">2.4.1.-</ecNumber>
    </recommendedName>
</protein>
<reference evidence="8 9" key="1">
    <citation type="journal article" date="2008" name="Science">
        <title>The Physcomitrella genome reveals evolutionary insights into the conquest of land by plants.</title>
        <authorList>
            <person name="Rensing S."/>
            <person name="Lang D."/>
            <person name="Zimmer A."/>
            <person name="Terry A."/>
            <person name="Salamov A."/>
            <person name="Shapiro H."/>
            <person name="Nishiyama T."/>
            <person name="Perroud P.-F."/>
            <person name="Lindquist E."/>
            <person name="Kamisugi Y."/>
            <person name="Tanahashi T."/>
            <person name="Sakakibara K."/>
            <person name="Fujita T."/>
            <person name="Oishi K."/>
            <person name="Shin-I T."/>
            <person name="Kuroki Y."/>
            <person name="Toyoda A."/>
            <person name="Suzuki Y."/>
            <person name="Hashimoto A."/>
            <person name="Yamaguchi K."/>
            <person name="Sugano A."/>
            <person name="Kohara Y."/>
            <person name="Fujiyama A."/>
            <person name="Anterola A."/>
            <person name="Aoki S."/>
            <person name="Ashton N."/>
            <person name="Barbazuk W.B."/>
            <person name="Barker E."/>
            <person name="Bennetzen J."/>
            <person name="Bezanilla M."/>
            <person name="Blankenship R."/>
            <person name="Cho S.H."/>
            <person name="Dutcher S."/>
            <person name="Estelle M."/>
            <person name="Fawcett J.A."/>
            <person name="Gundlach H."/>
            <person name="Hanada K."/>
            <person name="Heyl A."/>
            <person name="Hicks K.A."/>
            <person name="Hugh J."/>
            <person name="Lohr M."/>
            <person name="Mayer K."/>
            <person name="Melkozernov A."/>
            <person name="Murata T."/>
            <person name="Nelson D."/>
            <person name="Pils B."/>
            <person name="Prigge M."/>
            <person name="Reiss B."/>
            <person name="Renner T."/>
            <person name="Rombauts S."/>
            <person name="Rushton P."/>
            <person name="Sanderfoot A."/>
            <person name="Schween G."/>
            <person name="Shiu S.-H."/>
            <person name="Stueber K."/>
            <person name="Theodoulou F.L."/>
            <person name="Tu H."/>
            <person name="Van de Peer Y."/>
            <person name="Verrier P.J."/>
            <person name="Waters E."/>
            <person name="Wood A."/>
            <person name="Yang L."/>
            <person name="Cove D."/>
            <person name="Cuming A."/>
            <person name="Hasebe M."/>
            <person name="Lucas S."/>
            <person name="Mishler D.B."/>
            <person name="Reski R."/>
            <person name="Grigoriev I."/>
            <person name="Quatrano R.S."/>
            <person name="Boore J.L."/>
        </authorList>
    </citation>
    <scope>NUCLEOTIDE SEQUENCE [LARGE SCALE GENOMIC DNA]</scope>
    <source>
        <strain evidence="8 9">cv. Gransden 2004</strain>
    </source>
</reference>
<feature type="region of interest" description="Disordered" evidence="7">
    <location>
        <begin position="57"/>
        <end position="100"/>
    </location>
</feature>
<evidence type="ECO:0000313" key="9">
    <source>
        <dbReference type="Proteomes" id="UP000006727"/>
    </source>
</evidence>
<dbReference type="PANTHER" id="PTHR13778">
    <property type="entry name" value="GLYCOSYLTRANSFERASE 8 DOMAIN-CONTAINING PROTEIN"/>
    <property type="match status" value="1"/>
</dbReference>
<dbReference type="InterPro" id="IPR002495">
    <property type="entry name" value="Glyco_trans_8"/>
</dbReference>
<keyword evidence="5" id="KW-0479">Metal-binding</keyword>
<organism evidence="8 9">
    <name type="scientific">Physcomitrium patens</name>
    <name type="common">Spreading-leaved earth moss</name>
    <name type="synonym">Physcomitrella patens</name>
    <dbReference type="NCBI Taxonomy" id="3218"/>
    <lineage>
        <taxon>Eukaryota</taxon>
        <taxon>Viridiplantae</taxon>
        <taxon>Streptophyta</taxon>
        <taxon>Embryophyta</taxon>
        <taxon>Bryophyta</taxon>
        <taxon>Bryophytina</taxon>
        <taxon>Bryopsida</taxon>
        <taxon>Funariidae</taxon>
        <taxon>Funariales</taxon>
        <taxon>Funariaceae</taxon>
        <taxon>Physcomitrium</taxon>
    </lineage>
</organism>
<proteinExistence type="inferred from homology"/>
<evidence type="ECO:0000256" key="7">
    <source>
        <dbReference type="SAM" id="MobiDB-lite"/>
    </source>
</evidence>
<sequence length="468" mass="53672">MRRPQRPYSDEEATRTRTIRADLEPAPQPWPGLTYVALFLLCGFVALQMYPSTHWRHPQDRTKTWIPHDRTETDQASSTDPFYSSLSEEQGQQAQDLASQGTVSNLSNALGSQYLQDEKHDEYTLAFLKKASEQVVHIFVSTDGADFRPLAVLVNSTISNAVHPERLHFHLVLPASHHSRAKHLAAFFQDTKIDIVSENIDFKDMEKHITFRKNSKARPELQSVYNFAPFLLPLHFKDVGRFIYLDADIVVKGNIEELIQIDLGNRAAAAVEDCSQTFETYFDFNELAKIQARPEKPTWVPTEPIKPDACVFNRGVLVIDTNQWIKQQVTEAILWWMDEFQSAESVLYKYGLSQPPFLLALYGKYMKLDTPWNVRGLGRNEFSEREREFLESKYGHKPERKPFISLDADTAKILHFNGKFKPWKQTRPVGPSSNVVSRCGSKGIECAKLWWEYLSPVADGILRHDDAL</sequence>
<dbReference type="SUPFAM" id="SSF53448">
    <property type="entry name" value="Nucleotide-diphospho-sugar transferases"/>
    <property type="match status" value="1"/>
</dbReference>
<reference evidence="8" key="3">
    <citation type="submission" date="2020-12" db="UniProtKB">
        <authorList>
            <consortium name="EnsemblPlants"/>
        </authorList>
    </citation>
    <scope>IDENTIFICATION</scope>
</reference>
<evidence type="ECO:0000256" key="2">
    <source>
        <dbReference type="ARBA" id="ARBA00006351"/>
    </source>
</evidence>
<dbReference type="Proteomes" id="UP000006727">
    <property type="component" value="Chromosome 9"/>
</dbReference>
<dbReference type="GeneID" id="112286770"/>
<keyword evidence="3" id="KW-0328">Glycosyltransferase</keyword>
<keyword evidence="9" id="KW-1185">Reference proteome</keyword>
<dbReference type="RefSeq" id="XP_024384791.1">
    <property type="nucleotide sequence ID" value="XM_024529023.2"/>
</dbReference>
<dbReference type="EnsemblPlants" id="Pp3c9_15430V3.2">
    <property type="protein sequence ID" value="Pp3c9_15430V3.2"/>
    <property type="gene ID" value="Pp3c9_15430"/>
</dbReference>
<evidence type="ECO:0000313" key="8">
    <source>
        <dbReference type="EnsemblPlants" id="Pp3c9_15430V3.2"/>
    </source>
</evidence>
<dbReference type="InterPro" id="IPR050748">
    <property type="entry name" value="Glycosyltrans_8_dom-fam"/>
</dbReference>
<dbReference type="Gene3D" id="3.90.550.10">
    <property type="entry name" value="Spore Coat Polysaccharide Biosynthesis Protein SpsA, Chain A"/>
    <property type="match status" value="1"/>
</dbReference>
<dbReference type="CDD" id="cd06429">
    <property type="entry name" value="GT8_like_1"/>
    <property type="match status" value="1"/>
</dbReference>
<dbReference type="Pfam" id="PF01501">
    <property type="entry name" value="Glyco_transf_8"/>
    <property type="match status" value="1"/>
</dbReference>
<evidence type="ECO:0000256" key="5">
    <source>
        <dbReference type="ARBA" id="ARBA00022723"/>
    </source>
</evidence>
<feature type="compositionally biased region" description="Polar residues" evidence="7">
    <location>
        <begin position="74"/>
        <end position="100"/>
    </location>
</feature>
<comment type="pathway">
    <text evidence="1">Glycan metabolism; pectin biosynthesis.</text>
</comment>
<evidence type="ECO:0000256" key="6">
    <source>
        <dbReference type="RuleBase" id="RU362027"/>
    </source>
</evidence>
<comment type="similarity">
    <text evidence="2 6">Belongs to the glycosyltransferase 8 family.</text>
</comment>
<evidence type="ECO:0000256" key="4">
    <source>
        <dbReference type="ARBA" id="ARBA00022679"/>
    </source>
</evidence>
<reference evidence="8 9" key="2">
    <citation type="journal article" date="2018" name="Plant J.">
        <title>The Physcomitrella patens chromosome-scale assembly reveals moss genome structure and evolution.</title>
        <authorList>
            <person name="Lang D."/>
            <person name="Ullrich K.K."/>
            <person name="Murat F."/>
            <person name="Fuchs J."/>
            <person name="Jenkins J."/>
            <person name="Haas F.B."/>
            <person name="Piednoel M."/>
            <person name="Gundlach H."/>
            <person name="Van Bel M."/>
            <person name="Meyberg R."/>
            <person name="Vives C."/>
            <person name="Morata J."/>
            <person name="Symeonidi A."/>
            <person name="Hiss M."/>
            <person name="Muchero W."/>
            <person name="Kamisugi Y."/>
            <person name="Saleh O."/>
            <person name="Blanc G."/>
            <person name="Decker E.L."/>
            <person name="van Gessel N."/>
            <person name="Grimwood J."/>
            <person name="Hayes R.D."/>
            <person name="Graham S.W."/>
            <person name="Gunter L.E."/>
            <person name="McDaniel S.F."/>
            <person name="Hoernstein S.N.W."/>
            <person name="Larsson A."/>
            <person name="Li F.W."/>
            <person name="Perroud P.F."/>
            <person name="Phillips J."/>
            <person name="Ranjan P."/>
            <person name="Rokshar D.S."/>
            <person name="Rothfels C.J."/>
            <person name="Schneider L."/>
            <person name="Shu S."/>
            <person name="Stevenson D.W."/>
            <person name="Thummler F."/>
            <person name="Tillich M."/>
            <person name="Villarreal Aguilar J.C."/>
            <person name="Widiez T."/>
            <person name="Wong G.K."/>
            <person name="Wymore A."/>
            <person name="Zhang Y."/>
            <person name="Zimmer A.D."/>
            <person name="Quatrano R.S."/>
            <person name="Mayer K.F.X."/>
            <person name="Goodstein D."/>
            <person name="Casacuberta J.M."/>
            <person name="Vandepoele K."/>
            <person name="Reski R."/>
            <person name="Cuming A.C."/>
            <person name="Tuskan G.A."/>
            <person name="Maumus F."/>
            <person name="Salse J."/>
            <person name="Schmutz J."/>
            <person name="Rensing S.A."/>
        </authorList>
    </citation>
    <scope>NUCLEOTIDE SEQUENCE [LARGE SCALE GENOMIC DNA]</scope>
    <source>
        <strain evidence="8 9">cv. Gransden 2004</strain>
    </source>
</reference>
<dbReference type="EMBL" id="ABEU02000009">
    <property type="status" value="NOT_ANNOTATED_CDS"/>
    <property type="molecule type" value="Genomic_DNA"/>
</dbReference>